<dbReference type="Pfam" id="PF01527">
    <property type="entry name" value="HTH_Tnp_1"/>
    <property type="match status" value="1"/>
</dbReference>
<evidence type="ECO:0000313" key="1">
    <source>
        <dbReference type="EMBL" id="MBV2131581.1"/>
    </source>
</evidence>
<protein>
    <submittedName>
        <fullName evidence="1">Transposase</fullName>
    </submittedName>
</protein>
<organism evidence="1 2">
    <name type="scientific">Geopseudomonas aromaticivorans</name>
    <dbReference type="NCBI Taxonomy" id="2849492"/>
    <lineage>
        <taxon>Bacteria</taxon>
        <taxon>Pseudomonadati</taxon>
        <taxon>Pseudomonadota</taxon>
        <taxon>Gammaproteobacteria</taxon>
        <taxon>Pseudomonadales</taxon>
        <taxon>Pseudomonadaceae</taxon>
        <taxon>Geopseudomonas</taxon>
    </lineage>
</organism>
<dbReference type="EMBL" id="JAHRGL010000001">
    <property type="protein sequence ID" value="MBV2131581.1"/>
    <property type="molecule type" value="Genomic_DNA"/>
</dbReference>
<accession>A0ABS6MS19</accession>
<name>A0ABS6MS19_9GAMM</name>
<gene>
    <name evidence="1" type="ORF">KRX52_02080</name>
</gene>
<dbReference type="InterPro" id="IPR002514">
    <property type="entry name" value="Transposase_8"/>
</dbReference>
<keyword evidence="2" id="KW-1185">Reference proteome</keyword>
<reference evidence="1 2" key="1">
    <citation type="submission" date="2021-06" db="EMBL/GenBank/DDBJ databases">
        <title>Differences between aerobic and microaerobic xylene degrading microbial communities.</title>
        <authorList>
            <person name="Banerjee S."/>
            <person name="Tancsics A."/>
        </authorList>
    </citation>
    <scope>NUCLEOTIDE SEQUENCE [LARGE SCALE GENOMIC DNA]</scope>
    <source>
        <strain evidence="1 2">MAP12</strain>
    </source>
</reference>
<comment type="caution">
    <text evidence="1">The sequence shown here is derived from an EMBL/GenBank/DDBJ whole genome shotgun (WGS) entry which is preliminary data.</text>
</comment>
<dbReference type="RefSeq" id="WP_217679477.1">
    <property type="nucleotide sequence ID" value="NZ_JAHRGL010000001.1"/>
</dbReference>
<proteinExistence type="predicted"/>
<dbReference type="NCBIfam" id="NF047595">
    <property type="entry name" value="IS66_ISRel24_TnpA"/>
    <property type="match status" value="1"/>
</dbReference>
<sequence>MPRQRRTFPKVFKAQVIEECAQPGASIAGVAPSHGLNANLVHKWIRQQRESLSSLPAFVSVPLDLIPPGRARAEVLTVQIDIPHHPGSLSVRWPAQDVEGCARFLRELLA</sequence>
<dbReference type="Proteomes" id="UP000813068">
    <property type="component" value="Unassembled WGS sequence"/>
</dbReference>
<evidence type="ECO:0000313" key="2">
    <source>
        <dbReference type="Proteomes" id="UP000813068"/>
    </source>
</evidence>